<gene>
    <name evidence="1" type="ORF">MUN87_18705</name>
</gene>
<name>A0ABY4GL27_9BACI</name>
<organism evidence="1 2">
    <name type="scientific">Gracilibacillus salinarum</name>
    <dbReference type="NCBI Taxonomy" id="2932255"/>
    <lineage>
        <taxon>Bacteria</taxon>
        <taxon>Bacillati</taxon>
        <taxon>Bacillota</taxon>
        <taxon>Bacilli</taxon>
        <taxon>Bacillales</taxon>
        <taxon>Bacillaceae</taxon>
        <taxon>Gracilibacillus</taxon>
    </lineage>
</organism>
<proteinExistence type="predicted"/>
<evidence type="ECO:0000313" key="2">
    <source>
        <dbReference type="Proteomes" id="UP000831537"/>
    </source>
</evidence>
<accession>A0ABY4GL27</accession>
<evidence type="ECO:0000313" key="1">
    <source>
        <dbReference type="EMBL" id="UOQ84665.1"/>
    </source>
</evidence>
<keyword evidence="2" id="KW-1185">Reference proteome</keyword>
<dbReference type="Proteomes" id="UP000831537">
    <property type="component" value="Chromosome"/>
</dbReference>
<dbReference type="EMBL" id="CP095071">
    <property type="protein sequence ID" value="UOQ84665.1"/>
    <property type="molecule type" value="Genomic_DNA"/>
</dbReference>
<protein>
    <submittedName>
        <fullName evidence="1">Uncharacterized protein</fullName>
    </submittedName>
</protein>
<sequence length="120" mass="14386">MNSNTVNLLLRKILNDYSEQERFLYNRVIEMEDDLAAQVHSTEELMYQVKTESPHEKIACDFGMTLSELIKKMTVMEEEISRKLEIMYANIQWLDCTFFVHSSRRNNKRHKLFYFNIPNS</sequence>
<dbReference type="RefSeq" id="WP_244742731.1">
    <property type="nucleotide sequence ID" value="NZ_CP095071.1"/>
</dbReference>
<reference evidence="1 2" key="1">
    <citation type="submission" date="2022-04" db="EMBL/GenBank/DDBJ databases">
        <title>Gracilibacillus sp. isolated from saltern.</title>
        <authorList>
            <person name="Won M."/>
            <person name="Lee C.-M."/>
            <person name="Woen H.-Y."/>
            <person name="Kwon S.-W."/>
        </authorList>
    </citation>
    <scope>NUCLEOTIDE SEQUENCE [LARGE SCALE GENOMIC DNA]</scope>
    <source>
        <strain evidence="1 2">SSPM10-3</strain>
    </source>
</reference>